<name>A0A8S0Z400_ARCPL</name>
<dbReference type="OrthoDB" id="6412627at2759"/>
<evidence type="ECO:0000313" key="3">
    <source>
        <dbReference type="EMBL" id="CAB3227242.1"/>
    </source>
</evidence>
<feature type="region of interest" description="Disordered" evidence="1">
    <location>
        <begin position="289"/>
        <end position="312"/>
    </location>
</feature>
<dbReference type="EMBL" id="CADEBD010000276">
    <property type="protein sequence ID" value="CAB3227242.1"/>
    <property type="molecule type" value="Genomic_DNA"/>
</dbReference>
<comment type="caution">
    <text evidence="3">The sequence shown here is derived from an EMBL/GenBank/DDBJ whole genome shotgun (WGS) entry which is preliminary data.</text>
</comment>
<dbReference type="AlphaFoldDB" id="A0A8S0Z400"/>
<keyword evidence="2" id="KW-1133">Transmembrane helix</keyword>
<gene>
    <name evidence="3" type="ORF">APLA_LOCUS2896</name>
</gene>
<keyword evidence="2" id="KW-0472">Membrane</keyword>
<dbReference type="Proteomes" id="UP000494256">
    <property type="component" value="Unassembled WGS sequence"/>
</dbReference>
<feature type="transmembrane region" description="Helical" evidence="2">
    <location>
        <begin position="352"/>
        <end position="374"/>
    </location>
</feature>
<evidence type="ECO:0000256" key="2">
    <source>
        <dbReference type="SAM" id="Phobius"/>
    </source>
</evidence>
<organism evidence="3 4">
    <name type="scientific">Arctia plantaginis</name>
    <name type="common">Wood tiger moth</name>
    <name type="synonym">Phalaena plantaginis</name>
    <dbReference type="NCBI Taxonomy" id="874455"/>
    <lineage>
        <taxon>Eukaryota</taxon>
        <taxon>Metazoa</taxon>
        <taxon>Ecdysozoa</taxon>
        <taxon>Arthropoda</taxon>
        <taxon>Hexapoda</taxon>
        <taxon>Insecta</taxon>
        <taxon>Pterygota</taxon>
        <taxon>Neoptera</taxon>
        <taxon>Endopterygota</taxon>
        <taxon>Lepidoptera</taxon>
        <taxon>Glossata</taxon>
        <taxon>Ditrysia</taxon>
        <taxon>Noctuoidea</taxon>
        <taxon>Erebidae</taxon>
        <taxon>Arctiinae</taxon>
        <taxon>Arctia</taxon>
    </lineage>
</organism>
<evidence type="ECO:0000256" key="1">
    <source>
        <dbReference type="SAM" id="MobiDB-lite"/>
    </source>
</evidence>
<keyword evidence="2" id="KW-0812">Transmembrane</keyword>
<reference evidence="3 4" key="1">
    <citation type="submission" date="2020-04" db="EMBL/GenBank/DDBJ databases">
        <authorList>
            <person name="Wallbank WR R."/>
            <person name="Pardo Diaz C."/>
            <person name="Kozak K."/>
            <person name="Martin S."/>
            <person name="Jiggins C."/>
            <person name="Moest M."/>
            <person name="Warren A I."/>
            <person name="Byers J.R.P. K."/>
            <person name="Montejo-Kovacevich G."/>
            <person name="Yen C E."/>
        </authorList>
    </citation>
    <scope>NUCLEOTIDE SEQUENCE [LARGE SCALE GENOMIC DNA]</scope>
</reference>
<sequence length="404" mass="45242">MDVLNERFGTTPDAELIKMTFTFSVVNSPPTVRDLHPSKNASVQIARTDDKDVLNLSRKRRETARGHGCPKRKIWYYTRCRTYKELEDDFIASTTQTEPSNTTTATVQDDKRIESMETDVDFSVVALTTSAMTTKISNEHRDTATQQSDNVLEPSLNILPLKTVTTSKLSVAELNPIFTKDPRLIMKTSNKELRTIVWTQPASAMIVINVTTAMPSRVEQEPHLLETNQDLSEIEATSAVSQSNFVSESVVTQLKDMTDLNNVTKRVSSKKKSGRTTFITKLDSVETKQNPTATKTPIVTDPNPVVSESTTGADDVTLSTTDVTSTPDVVGYEPYGHENKRDCYQCDSSRDVILLTWRCALILVGISVIVLICISVRKYKKFKKCNIEEEAFKRKTKQIVNSNQ</sequence>
<protein>
    <submittedName>
        <fullName evidence="3">Uncharacterized protein</fullName>
    </submittedName>
</protein>
<proteinExistence type="predicted"/>
<accession>A0A8S0Z400</accession>
<evidence type="ECO:0000313" key="4">
    <source>
        <dbReference type="Proteomes" id="UP000494256"/>
    </source>
</evidence>